<evidence type="ECO:0000313" key="10">
    <source>
        <dbReference type="Proteomes" id="UP000065807"/>
    </source>
</evidence>
<dbReference type="AlphaFoldDB" id="A0A0K2SKV2"/>
<evidence type="ECO:0000256" key="5">
    <source>
        <dbReference type="ARBA" id="ARBA00022989"/>
    </source>
</evidence>
<feature type="chain" id="PRO_5005487000" description="Phosphatidic acid phosphatase type 2/haloperoxidase domain-containing protein" evidence="7">
    <location>
        <begin position="25"/>
        <end position="193"/>
    </location>
</feature>
<dbReference type="GO" id="GO:0005886">
    <property type="term" value="C:plasma membrane"/>
    <property type="evidence" value="ECO:0007669"/>
    <property type="project" value="UniProtKB-SubCell"/>
</dbReference>
<dbReference type="STRING" id="1555112.LIP_1877"/>
<keyword evidence="5" id="KW-1133">Transmembrane helix</keyword>
<proteinExistence type="predicted"/>
<sequence length="193" mass="20312">MQKPARAAALVLALLLIWVSPAYAGSPDEVVTEWVRSWDAPWLHAVGRMGEAPMYLATLTLLATSGEGETAVQVLEAIGGAAAVTWTGKVLLGRALPYAGEGSSSWAGPSLDSAHHSFPSGHASSAFALATVLAGQYPKWAAAWYVIASGVAVSLVYEGYHWPTDVIAGAVVGHLAGRAVVEGRPWLSFRWDF</sequence>
<dbReference type="InterPro" id="IPR036938">
    <property type="entry name" value="PAP2/HPO_sf"/>
</dbReference>
<reference evidence="10" key="1">
    <citation type="submission" date="2015-07" db="EMBL/GenBank/DDBJ databases">
        <title>Complete genome sequence and phylogenetic analysis of Limnochorda pilosa.</title>
        <authorList>
            <person name="Watanabe M."/>
            <person name="Kojima H."/>
            <person name="Fukui M."/>
        </authorList>
    </citation>
    <scope>NUCLEOTIDE SEQUENCE [LARGE SCALE GENOMIC DNA]</scope>
    <source>
        <strain evidence="10">HC45</strain>
    </source>
</reference>
<dbReference type="Proteomes" id="UP000065807">
    <property type="component" value="Chromosome"/>
</dbReference>
<keyword evidence="6" id="KW-0472">Membrane</keyword>
<gene>
    <name evidence="9" type="ORF">LIP_1877</name>
</gene>
<accession>A0A0K2SKV2</accession>
<dbReference type="SMART" id="SM00014">
    <property type="entry name" value="acidPPc"/>
    <property type="match status" value="1"/>
</dbReference>
<evidence type="ECO:0000256" key="7">
    <source>
        <dbReference type="SAM" id="SignalP"/>
    </source>
</evidence>
<dbReference type="Gene3D" id="1.20.144.10">
    <property type="entry name" value="Phosphatidic acid phosphatase type 2/haloperoxidase"/>
    <property type="match status" value="1"/>
</dbReference>
<evidence type="ECO:0000256" key="3">
    <source>
        <dbReference type="ARBA" id="ARBA00022692"/>
    </source>
</evidence>
<evidence type="ECO:0000256" key="6">
    <source>
        <dbReference type="ARBA" id="ARBA00023136"/>
    </source>
</evidence>
<dbReference type="SUPFAM" id="SSF48317">
    <property type="entry name" value="Acid phosphatase/Vanadium-dependent haloperoxidase"/>
    <property type="match status" value="1"/>
</dbReference>
<comment type="subcellular location">
    <subcellularLocation>
        <location evidence="1">Cell membrane</location>
        <topology evidence="1">Multi-pass membrane protein</topology>
    </subcellularLocation>
</comment>
<evidence type="ECO:0000256" key="2">
    <source>
        <dbReference type="ARBA" id="ARBA00022475"/>
    </source>
</evidence>
<dbReference type="EMBL" id="AP014924">
    <property type="protein sequence ID" value="BAS27720.1"/>
    <property type="molecule type" value="Genomic_DNA"/>
</dbReference>
<keyword evidence="3" id="KW-0812">Transmembrane</keyword>
<keyword evidence="4" id="KW-0378">Hydrolase</keyword>
<name>A0A0K2SKV2_LIMPI</name>
<keyword evidence="7" id="KW-0732">Signal</keyword>
<feature type="signal peptide" evidence="7">
    <location>
        <begin position="1"/>
        <end position="24"/>
    </location>
</feature>
<dbReference type="KEGG" id="lpil:LIP_1877"/>
<keyword evidence="10" id="KW-1185">Reference proteome</keyword>
<evidence type="ECO:0000256" key="1">
    <source>
        <dbReference type="ARBA" id="ARBA00004651"/>
    </source>
</evidence>
<evidence type="ECO:0000259" key="8">
    <source>
        <dbReference type="SMART" id="SM00014"/>
    </source>
</evidence>
<keyword evidence="2" id="KW-1003">Cell membrane</keyword>
<protein>
    <recommendedName>
        <fullName evidence="8">Phosphatidic acid phosphatase type 2/haloperoxidase domain-containing protein</fullName>
    </recommendedName>
</protein>
<dbReference type="Pfam" id="PF01569">
    <property type="entry name" value="PAP2"/>
    <property type="match status" value="1"/>
</dbReference>
<dbReference type="PANTHER" id="PTHR14969:SF62">
    <property type="entry name" value="DECAPRENYLPHOSPHORYL-5-PHOSPHORIBOSE PHOSPHATASE RV3807C-RELATED"/>
    <property type="match status" value="1"/>
</dbReference>
<dbReference type="InterPro" id="IPR000326">
    <property type="entry name" value="PAP2/HPO"/>
</dbReference>
<dbReference type="PANTHER" id="PTHR14969">
    <property type="entry name" value="SPHINGOSINE-1-PHOSPHATE PHOSPHOHYDROLASE"/>
    <property type="match status" value="1"/>
</dbReference>
<feature type="domain" description="Phosphatidic acid phosphatase type 2/haloperoxidase" evidence="8">
    <location>
        <begin position="72"/>
        <end position="181"/>
    </location>
</feature>
<evidence type="ECO:0000313" key="9">
    <source>
        <dbReference type="EMBL" id="BAS27720.1"/>
    </source>
</evidence>
<organism evidence="9 10">
    <name type="scientific">Limnochorda pilosa</name>
    <dbReference type="NCBI Taxonomy" id="1555112"/>
    <lineage>
        <taxon>Bacteria</taxon>
        <taxon>Bacillati</taxon>
        <taxon>Bacillota</taxon>
        <taxon>Limnochordia</taxon>
        <taxon>Limnochordales</taxon>
        <taxon>Limnochordaceae</taxon>
        <taxon>Limnochorda</taxon>
    </lineage>
</organism>
<reference evidence="10" key="2">
    <citation type="journal article" date="2016" name="Int. J. Syst. Evol. Microbiol.">
        <title>Complete genome sequence and cell structure of Limnochorda pilosa, a Gram-negative spore-former within the phylum Firmicutes.</title>
        <authorList>
            <person name="Watanabe M."/>
            <person name="Kojima H."/>
            <person name="Fukui M."/>
        </authorList>
    </citation>
    <scope>NUCLEOTIDE SEQUENCE [LARGE SCALE GENOMIC DNA]</scope>
    <source>
        <strain evidence="10">HC45</strain>
    </source>
</reference>
<evidence type="ECO:0000256" key="4">
    <source>
        <dbReference type="ARBA" id="ARBA00022801"/>
    </source>
</evidence>
<dbReference type="GO" id="GO:0016787">
    <property type="term" value="F:hydrolase activity"/>
    <property type="evidence" value="ECO:0007669"/>
    <property type="project" value="UniProtKB-KW"/>
</dbReference>